<dbReference type="HOGENOM" id="CLU_013016_0_0_10"/>
<dbReference type="InterPro" id="IPR000522">
    <property type="entry name" value="ABC_transptr_permease_BtuC"/>
</dbReference>
<feature type="transmembrane region" description="Helical" evidence="8">
    <location>
        <begin position="172"/>
        <end position="196"/>
    </location>
</feature>
<dbReference type="Proteomes" id="UP000014200">
    <property type="component" value="Unassembled WGS sequence"/>
</dbReference>
<dbReference type="PANTHER" id="PTHR30472:SF41">
    <property type="entry name" value="TRANSPORT SYSTEM PERMEASE PROTEIN"/>
    <property type="match status" value="1"/>
</dbReference>
<dbReference type="AlphaFoldDB" id="R9HXW3"/>
<feature type="transmembrane region" description="Helical" evidence="8">
    <location>
        <begin position="216"/>
        <end position="238"/>
    </location>
</feature>
<dbReference type="GO" id="GO:0033214">
    <property type="term" value="P:siderophore-iron import into cell"/>
    <property type="evidence" value="ECO:0007669"/>
    <property type="project" value="TreeGrafter"/>
</dbReference>
<proteinExistence type="inferred from homology"/>
<comment type="caution">
    <text evidence="9">The sequence shown here is derived from an EMBL/GenBank/DDBJ whole genome shotgun (WGS) entry which is preliminary data.</text>
</comment>
<dbReference type="CDD" id="cd06550">
    <property type="entry name" value="TM_ABC_iron-siderophores_like"/>
    <property type="match status" value="1"/>
</dbReference>
<feature type="transmembrane region" description="Helical" evidence="8">
    <location>
        <begin position="306"/>
        <end position="327"/>
    </location>
</feature>
<dbReference type="GO" id="GO:0022857">
    <property type="term" value="F:transmembrane transporter activity"/>
    <property type="evidence" value="ECO:0007669"/>
    <property type="project" value="InterPro"/>
</dbReference>
<gene>
    <name evidence="9" type="ORF">C802_04294</name>
</gene>
<feature type="transmembrane region" description="Helical" evidence="8">
    <location>
        <begin position="27"/>
        <end position="45"/>
    </location>
</feature>
<keyword evidence="3" id="KW-0813">Transport</keyword>
<keyword evidence="4" id="KW-1003">Cell membrane</keyword>
<accession>R9HXW3</accession>
<reference evidence="9 10" key="1">
    <citation type="submission" date="2013-04" db="EMBL/GenBank/DDBJ databases">
        <title>The Genome Sequence of Bacteroides massiliensis dnLKV3.</title>
        <authorList>
            <consortium name="The Broad Institute Genomics Platform"/>
            <consortium name="The Broad Institute Genome Sequencing Center for Infectious Disease"/>
            <person name="Earl A."/>
            <person name="Xavier R."/>
            <person name="Kuhn K."/>
            <person name="Stappenbeck T."/>
            <person name="Walker B."/>
            <person name="Young S."/>
            <person name="Zeng Q."/>
            <person name="Gargeya S."/>
            <person name="Fitzgerald M."/>
            <person name="Haas B."/>
            <person name="Abouelleil A."/>
            <person name="Allen A.W."/>
            <person name="Alvarado L."/>
            <person name="Arachchi H.M."/>
            <person name="Berlin A.M."/>
            <person name="Chapman S.B."/>
            <person name="Gainer-Dewar J."/>
            <person name="Goldberg J."/>
            <person name="Griggs A."/>
            <person name="Gujja S."/>
            <person name="Hansen M."/>
            <person name="Howarth C."/>
            <person name="Imamovic A."/>
            <person name="Ireland A."/>
            <person name="Larimer J."/>
            <person name="McCowan C."/>
            <person name="Murphy C."/>
            <person name="Pearson M."/>
            <person name="Poon T.W."/>
            <person name="Priest M."/>
            <person name="Roberts A."/>
            <person name="Saif S."/>
            <person name="Shea T."/>
            <person name="Sisk P."/>
            <person name="Sykes S."/>
            <person name="Wortman J."/>
            <person name="Nusbaum C."/>
            <person name="Birren B."/>
        </authorList>
    </citation>
    <scope>NUCLEOTIDE SEQUENCE [LARGE SCALE GENOMIC DNA]</scope>
    <source>
        <strain evidence="10">dnLKV3</strain>
    </source>
</reference>
<evidence type="ECO:0000256" key="4">
    <source>
        <dbReference type="ARBA" id="ARBA00022475"/>
    </source>
</evidence>
<dbReference type="STRING" id="1235788.C802_04294"/>
<feature type="transmembrane region" description="Helical" evidence="8">
    <location>
        <begin position="78"/>
        <end position="98"/>
    </location>
</feature>
<evidence type="ECO:0000256" key="8">
    <source>
        <dbReference type="SAM" id="Phobius"/>
    </source>
</evidence>
<keyword evidence="6 8" id="KW-1133">Transmembrane helix</keyword>
<sequence length="362" mass="38198">MCSGGQTPPLRWAQLKTIPMRNKGTKYGIILLLLILALTGANLLFGSVNIPAEAVWHILTGNEVEKASWSFIVWESRLPQAITALLCGMALASSGLMLQTTFNNPLADPSILGISSGASLGVALVMLAGAGTITAGVFTLSGFLSVIIGAFIGSMLVMGIILFFSTLIKNSIMLLIIGIMIGYITSSAISLLNFFATAEGVHSYMIWGMGNFGGVSLQQLPFFSLVTAAGLLITILLIKPLNALLLGTRYAENLGINIRRTRNLLLLATGLLTAVTTAFCGPISFIGLAVPHIARLMLGTSNHNSLLPVTMLTGGAIALLCNFICILPGEAGIIPLNAVTPVIGAPIIIYVIVNQRKIQYFN</sequence>
<evidence type="ECO:0000256" key="2">
    <source>
        <dbReference type="ARBA" id="ARBA00007935"/>
    </source>
</evidence>
<evidence type="ECO:0000256" key="5">
    <source>
        <dbReference type="ARBA" id="ARBA00022692"/>
    </source>
</evidence>
<keyword evidence="10" id="KW-1185">Reference proteome</keyword>
<dbReference type="PATRIC" id="fig|1235788.3.peg.4405"/>
<keyword evidence="7 8" id="KW-0472">Membrane</keyword>
<evidence type="ECO:0000256" key="7">
    <source>
        <dbReference type="ARBA" id="ARBA00023136"/>
    </source>
</evidence>
<feature type="transmembrane region" description="Helical" evidence="8">
    <location>
        <begin position="334"/>
        <end position="353"/>
    </location>
</feature>
<evidence type="ECO:0000256" key="3">
    <source>
        <dbReference type="ARBA" id="ARBA00022448"/>
    </source>
</evidence>
<feature type="transmembrane region" description="Helical" evidence="8">
    <location>
        <begin position="110"/>
        <end position="137"/>
    </location>
</feature>
<dbReference type="PANTHER" id="PTHR30472">
    <property type="entry name" value="FERRIC ENTEROBACTIN TRANSPORT SYSTEM PERMEASE PROTEIN"/>
    <property type="match status" value="1"/>
</dbReference>
<dbReference type="Pfam" id="PF01032">
    <property type="entry name" value="FecCD"/>
    <property type="match status" value="1"/>
</dbReference>
<dbReference type="EMBL" id="ASSP01000031">
    <property type="protein sequence ID" value="EOS08842.1"/>
    <property type="molecule type" value="Genomic_DNA"/>
</dbReference>
<evidence type="ECO:0000256" key="1">
    <source>
        <dbReference type="ARBA" id="ARBA00004651"/>
    </source>
</evidence>
<organism evidence="9 10">
    <name type="scientific">Phocaeicola sartorii</name>
    <dbReference type="NCBI Taxonomy" id="671267"/>
    <lineage>
        <taxon>Bacteria</taxon>
        <taxon>Pseudomonadati</taxon>
        <taxon>Bacteroidota</taxon>
        <taxon>Bacteroidia</taxon>
        <taxon>Bacteroidales</taxon>
        <taxon>Bacteroidaceae</taxon>
        <taxon>Phocaeicola</taxon>
    </lineage>
</organism>
<name>R9HXW3_9BACT</name>
<evidence type="ECO:0000313" key="9">
    <source>
        <dbReference type="EMBL" id="EOS08842.1"/>
    </source>
</evidence>
<feature type="transmembrane region" description="Helical" evidence="8">
    <location>
        <begin position="264"/>
        <end position="286"/>
    </location>
</feature>
<dbReference type="GO" id="GO:0005886">
    <property type="term" value="C:plasma membrane"/>
    <property type="evidence" value="ECO:0007669"/>
    <property type="project" value="UniProtKB-SubCell"/>
</dbReference>
<keyword evidence="5 8" id="KW-0812">Transmembrane</keyword>
<dbReference type="SUPFAM" id="SSF81345">
    <property type="entry name" value="ABC transporter involved in vitamin B12 uptake, BtuC"/>
    <property type="match status" value="1"/>
</dbReference>
<dbReference type="InterPro" id="IPR037294">
    <property type="entry name" value="ABC_BtuC-like"/>
</dbReference>
<protein>
    <submittedName>
        <fullName evidence="9">Iron complex transport system permease</fullName>
    </submittedName>
</protein>
<evidence type="ECO:0000313" key="10">
    <source>
        <dbReference type="Proteomes" id="UP000014200"/>
    </source>
</evidence>
<dbReference type="Gene3D" id="1.10.3470.10">
    <property type="entry name" value="ABC transporter involved in vitamin B12 uptake, BtuC"/>
    <property type="match status" value="1"/>
</dbReference>
<feature type="transmembrane region" description="Helical" evidence="8">
    <location>
        <begin position="143"/>
        <end position="165"/>
    </location>
</feature>
<comment type="similarity">
    <text evidence="2">Belongs to the binding-protein-dependent transport system permease family. FecCD subfamily.</text>
</comment>
<evidence type="ECO:0000256" key="6">
    <source>
        <dbReference type="ARBA" id="ARBA00022989"/>
    </source>
</evidence>
<comment type="subcellular location">
    <subcellularLocation>
        <location evidence="1">Cell membrane</location>
        <topology evidence="1">Multi-pass membrane protein</topology>
    </subcellularLocation>
</comment>